<keyword evidence="5" id="KW-1185">Reference proteome</keyword>
<dbReference type="NCBIfam" id="TIGR01484">
    <property type="entry name" value="HAD-SF-IIB"/>
    <property type="match status" value="1"/>
</dbReference>
<dbReference type="GO" id="GO:0000287">
    <property type="term" value="F:magnesium ion binding"/>
    <property type="evidence" value="ECO:0007669"/>
    <property type="project" value="TreeGrafter"/>
</dbReference>
<evidence type="ECO:0000313" key="4">
    <source>
        <dbReference type="EMBL" id="QOY91356.1"/>
    </source>
</evidence>
<keyword evidence="2 4" id="KW-0378">Hydrolase</keyword>
<dbReference type="PANTHER" id="PTHR10000">
    <property type="entry name" value="PHOSPHOSERINE PHOSPHATASE"/>
    <property type="match status" value="1"/>
</dbReference>
<dbReference type="Gene3D" id="3.30.980.20">
    <property type="entry name" value="Putative mannosyl-3-phosphoglycerate phosphatase, domain 2"/>
    <property type="match status" value="1"/>
</dbReference>
<dbReference type="InterPro" id="IPR036412">
    <property type="entry name" value="HAD-like_sf"/>
</dbReference>
<evidence type="ECO:0000256" key="1">
    <source>
        <dbReference type="ARBA" id="ARBA00022723"/>
    </source>
</evidence>
<dbReference type="Gene3D" id="3.40.50.1000">
    <property type="entry name" value="HAD superfamily/HAD-like"/>
    <property type="match status" value="1"/>
</dbReference>
<dbReference type="InterPro" id="IPR023214">
    <property type="entry name" value="HAD_sf"/>
</dbReference>
<dbReference type="SFLD" id="SFLDS00003">
    <property type="entry name" value="Haloacid_Dehalogenase"/>
    <property type="match status" value="1"/>
</dbReference>
<dbReference type="SFLD" id="SFLDG01142">
    <property type="entry name" value="C2.B.2:_Mannosyl-3-phosphoglyc"/>
    <property type="match status" value="1"/>
</dbReference>
<dbReference type="PANTHER" id="PTHR10000:SF8">
    <property type="entry name" value="HAD SUPERFAMILY HYDROLASE-LIKE, TYPE 3"/>
    <property type="match status" value="1"/>
</dbReference>
<dbReference type="Proteomes" id="UP000593892">
    <property type="component" value="Chromosome"/>
</dbReference>
<dbReference type="GO" id="GO:0050531">
    <property type="term" value="F:mannosyl-3-phosphoglycerate phosphatase activity"/>
    <property type="evidence" value="ECO:0007669"/>
    <property type="project" value="InterPro"/>
</dbReference>
<dbReference type="InterPro" id="IPR006379">
    <property type="entry name" value="HAD-SF_hydro_IIB"/>
</dbReference>
<dbReference type="SFLD" id="SFLDG01140">
    <property type="entry name" value="C2.B:_Phosphomannomutase_and_P"/>
    <property type="match status" value="1"/>
</dbReference>
<keyword evidence="3" id="KW-0460">Magnesium</keyword>
<gene>
    <name evidence="4" type="ORF">IRI77_15825</name>
</gene>
<dbReference type="NCBIfam" id="TIGR01486">
    <property type="entry name" value="HAD-SF-IIB-MPGP"/>
    <property type="match status" value="1"/>
</dbReference>
<dbReference type="InterPro" id="IPR006381">
    <property type="entry name" value="HAD-SF-IIB-MPGP"/>
</dbReference>
<dbReference type="RefSeq" id="WP_194453011.1">
    <property type="nucleotide sequence ID" value="NZ_CP063849.1"/>
</dbReference>
<sequence length="260" mass="28362">MKLVISDLDGTLLDHDTYAWSDAAEALDLLKAKAVPVILCTSKTAAETRDWRLQMGLDHPYVVENGGAAFIPPGQLGAGESGQVVVLGTPYRALVEALKAASLESGCRVEGFSDWSVERVAEVCEMPLERAALAKHREYDEPFVVVDAARERQLIQAIGARGFRTTRGGRFHHILGENDKAAAVRRLLELYRAHYGPVETIGLGDGLNDVEFLKLVDHPVLIRSPRVETLRAAVPNGRVTAKTGPAGWNEAILEWFADEA</sequence>
<dbReference type="EMBL" id="CP063849">
    <property type="protein sequence ID" value="QOY91356.1"/>
    <property type="molecule type" value="Genomic_DNA"/>
</dbReference>
<evidence type="ECO:0000313" key="5">
    <source>
        <dbReference type="Proteomes" id="UP000593892"/>
    </source>
</evidence>
<name>A0A7S7SP96_PALFE</name>
<reference evidence="4 5" key="1">
    <citation type="submission" date="2020-10" db="EMBL/GenBank/DDBJ databases">
        <title>Complete genome sequence of Paludibaculum fermentans P105T, a facultatively anaerobic acidobacterium capable of dissimilatory Fe(III) reduction.</title>
        <authorList>
            <person name="Dedysh S.N."/>
            <person name="Beletsky A.V."/>
            <person name="Kulichevskaya I.S."/>
            <person name="Mardanov A.V."/>
            <person name="Ravin N.V."/>
        </authorList>
    </citation>
    <scope>NUCLEOTIDE SEQUENCE [LARGE SCALE GENOMIC DNA]</scope>
    <source>
        <strain evidence="4 5">P105</strain>
    </source>
</reference>
<proteinExistence type="predicted"/>
<dbReference type="GO" id="GO:0005829">
    <property type="term" value="C:cytosol"/>
    <property type="evidence" value="ECO:0007669"/>
    <property type="project" value="TreeGrafter"/>
</dbReference>
<dbReference type="Pfam" id="PF08282">
    <property type="entry name" value="Hydrolase_3"/>
    <property type="match status" value="1"/>
</dbReference>
<dbReference type="KEGG" id="pfer:IRI77_15825"/>
<evidence type="ECO:0000256" key="3">
    <source>
        <dbReference type="ARBA" id="ARBA00022842"/>
    </source>
</evidence>
<dbReference type="SUPFAM" id="SSF56784">
    <property type="entry name" value="HAD-like"/>
    <property type="match status" value="1"/>
</dbReference>
<protein>
    <submittedName>
        <fullName evidence="4">HAD-IIB family hydrolase</fullName>
    </submittedName>
</protein>
<organism evidence="4 5">
    <name type="scientific">Paludibaculum fermentans</name>
    <dbReference type="NCBI Taxonomy" id="1473598"/>
    <lineage>
        <taxon>Bacteria</taxon>
        <taxon>Pseudomonadati</taxon>
        <taxon>Acidobacteriota</taxon>
        <taxon>Terriglobia</taxon>
        <taxon>Bryobacterales</taxon>
        <taxon>Bryobacteraceae</taxon>
        <taxon>Paludibaculum</taxon>
    </lineage>
</organism>
<dbReference type="GO" id="GO:0051479">
    <property type="term" value="P:mannosylglycerate biosynthetic process"/>
    <property type="evidence" value="ECO:0007669"/>
    <property type="project" value="InterPro"/>
</dbReference>
<evidence type="ECO:0000256" key="2">
    <source>
        <dbReference type="ARBA" id="ARBA00022801"/>
    </source>
</evidence>
<dbReference type="AlphaFoldDB" id="A0A7S7SP96"/>
<keyword evidence="1" id="KW-0479">Metal-binding</keyword>
<accession>A0A7S7SP96</accession>